<keyword evidence="2 7" id="KW-0813">Transport</keyword>
<feature type="transmembrane region" description="Helical" evidence="7">
    <location>
        <begin position="202"/>
        <end position="227"/>
    </location>
</feature>
<evidence type="ECO:0000256" key="7">
    <source>
        <dbReference type="RuleBase" id="RU363032"/>
    </source>
</evidence>
<evidence type="ECO:0000259" key="8">
    <source>
        <dbReference type="PROSITE" id="PS50928"/>
    </source>
</evidence>
<dbReference type="SUPFAM" id="SSF161098">
    <property type="entry name" value="MetI-like"/>
    <property type="match status" value="1"/>
</dbReference>
<dbReference type="CDD" id="cd06261">
    <property type="entry name" value="TM_PBP2"/>
    <property type="match status" value="1"/>
</dbReference>
<feature type="domain" description="ABC transmembrane type-1" evidence="8">
    <location>
        <begin position="76"/>
        <end position="260"/>
    </location>
</feature>
<feature type="transmembrane region" description="Helical" evidence="7">
    <location>
        <begin position="239"/>
        <end position="259"/>
    </location>
</feature>
<dbReference type="PANTHER" id="PTHR30151:SF0">
    <property type="entry name" value="ABC TRANSPORTER PERMEASE PROTEIN MJ0413-RELATED"/>
    <property type="match status" value="1"/>
</dbReference>
<evidence type="ECO:0000313" key="9">
    <source>
        <dbReference type="EMBL" id="TDC77972.1"/>
    </source>
</evidence>
<dbReference type="EMBL" id="SMKI01000042">
    <property type="protein sequence ID" value="TDC77972.1"/>
    <property type="molecule type" value="Genomic_DNA"/>
</dbReference>
<evidence type="ECO:0000256" key="3">
    <source>
        <dbReference type="ARBA" id="ARBA00022475"/>
    </source>
</evidence>
<keyword evidence="5 7" id="KW-1133">Transmembrane helix</keyword>
<dbReference type="GO" id="GO:0055085">
    <property type="term" value="P:transmembrane transport"/>
    <property type="evidence" value="ECO:0007669"/>
    <property type="project" value="InterPro"/>
</dbReference>
<comment type="subcellular location">
    <subcellularLocation>
        <location evidence="1 7">Cell membrane</location>
        <topology evidence="1 7">Multi-pass membrane protein</topology>
    </subcellularLocation>
</comment>
<sequence>MTSLTARTAVTPARSLGSRLRHHGRRLAVLLGLPAVLAALWWIVSERAGNFFFPPLSEILAEFGPTWFDGRLGHDLLPSLGRLAAGYALALLLGVALGVLIGTRPALRAFAEPVLEFFRAIPPPVMVPILMLFLGIGTTMKVVVIVSGAVWPVLLNTVEGVRGIDGLLHDTARVYRLRPLTRLRTVVLRGASPGIVTGARQALSIAIVLMVISEMFAANNGLGFSIVQFQRGFALPEMWTGIILLGLVGLLLSLIFRAVERAVLAWYRGQRQAQRGGSR</sequence>
<keyword evidence="10" id="KW-1185">Reference proteome</keyword>
<dbReference type="PROSITE" id="PS50928">
    <property type="entry name" value="ABC_TM1"/>
    <property type="match status" value="1"/>
</dbReference>
<gene>
    <name evidence="9" type="ORF">E1283_06050</name>
</gene>
<evidence type="ECO:0000256" key="5">
    <source>
        <dbReference type="ARBA" id="ARBA00022989"/>
    </source>
</evidence>
<dbReference type="PANTHER" id="PTHR30151">
    <property type="entry name" value="ALKANE SULFONATE ABC TRANSPORTER-RELATED, MEMBRANE SUBUNIT"/>
    <property type="match status" value="1"/>
</dbReference>
<feature type="transmembrane region" description="Helical" evidence="7">
    <location>
        <begin position="27"/>
        <end position="44"/>
    </location>
</feature>
<keyword evidence="6 7" id="KW-0472">Membrane</keyword>
<dbReference type="AlphaFoldDB" id="A0A4R4TRF4"/>
<evidence type="ECO:0000313" key="10">
    <source>
        <dbReference type="Proteomes" id="UP000295345"/>
    </source>
</evidence>
<organism evidence="9 10">
    <name type="scientific">Streptomyces hainanensis</name>
    <dbReference type="NCBI Taxonomy" id="402648"/>
    <lineage>
        <taxon>Bacteria</taxon>
        <taxon>Bacillati</taxon>
        <taxon>Actinomycetota</taxon>
        <taxon>Actinomycetes</taxon>
        <taxon>Kitasatosporales</taxon>
        <taxon>Streptomycetaceae</taxon>
        <taxon>Streptomyces</taxon>
    </lineage>
</organism>
<proteinExistence type="inferred from homology"/>
<name>A0A4R4TRF4_9ACTN</name>
<dbReference type="Gene3D" id="1.10.3720.10">
    <property type="entry name" value="MetI-like"/>
    <property type="match status" value="1"/>
</dbReference>
<dbReference type="InterPro" id="IPR035906">
    <property type="entry name" value="MetI-like_sf"/>
</dbReference>
<dbReference type="Proteomes" id="UP000295345">
    <property type="component" value="Unassembled WGS sequence"/>
</dbReference>
<feature type="transmembrane region" description="Helical" evidence="7">
    <location>
        <begin position="84"/>
        <end position="103"/>
    </location>
</feature>
<dbReference type="RefSeq" id="WP_132816839.1">
    <property type="nucleotide sequence ID" value="NZ_SMKI01000042.1"/>
</dbReference>
<comment type="caution">
    <text evidence="9">The sequence shown here is derived from an EMBL/GenBank/DDBJ whole genome shotgun (WGS) entry which is preliminary data.</text>
</comment>
<evidence type="ECO:0000256" key="1">
    <source>
        <dbReference type="ARBA" id="ARBA00004651"/>
    </source>
</evidence>
<dbReference type="OrthoDB" id="3173654at2"/>
<feature type="transmembrane region" description="Helical" evidence="7">
    <location>
        <begin position="124"/>
        <end position="151"/>
    </location>
</feature>
<keyword evidence="4 7" id="KW-0812">Transmembrane</keyword>
<reference evidence="9 10" key="1">
    <citation type="submission" date="2019-03" db="EMBL/GenBank/DDBJ databases">
        <title>Draft genome sequences of novel Actinobacteria.</title>
        <authorList>
            <person name="Sahin N."/>
            <person name="Ay H."/>
            <person name="Saygin H."/>
        </authorList>
    </citation>
    <scope>NUCLEOTIDE SEQUENCE [LARGE SCALE GENOMIC DNA]</scope>
    <source>
        <strain evidence="9 10">DSM 41900</strain>
    </source>
</reference>
<protein>
    <submittedName>
        <fullName evidence="9">ABC transporter permease subunit</fullName>
    </submittedName>
</protein>
<comment type="similarity">
    <text evidence="7">Belongs to the binding-protein-dependent transport system permease family.</text>
</comment>
<keyword evidence="3" id="KW-1003">Cell membrane</keyword>
<dbReference type="GO" id="GO:0005886">
    <property type="term" value="C:plasma membrane"/>
    <property type="evidence" value="ECO:0007669"/>
    <property type="project" value="UniProtKB-SubCell"/>
</dbReference>
<dbReference type="InterPro" id="IPR000515">
    <property type="entry name" value="MetI-like"/>
</dbReference>
<evidence type="ECO:0000256" key="4">
    <source>
        <dbReference type="ARBA" id="ARBA00022692"/>
    </source>
</evidence>
<evidence type="ECO:0000256" key="6">
    <source>
        <dbReference type="ARBA" id="ARBA00023136"/>
    </source>
</evidence>
<accession>A0A4R4TRF4</accession>
<evidence type="ECO:0000256" key="2">
    <source>
        <dbReference type="ARBA" id="ARBA00022448"/>
    </source>
</evidence>
<dbReference type="Pfam" id="PF00528">
    <property type="entry name" value="BPD_transp_1"/>
    <property type="match status" value="1"/>
</dbReference>